<protein>
    <submittedName>
        <fullName evidence="2">Uncharacterized protein</fullName>
    </submittedName>
</protein>
<proteinExistence type="predicted"/>
<gene>
    <name evidence="2" type="ORF">EWV54_24430</name>
</gene>
<name>A0A552ICJ9_9CHRO</name>
<dbReference type="Proteomes" id="UP000319191">
    <property type="component" value="Unassembled WGS sequence"/>
</dbReference>
<dbReference type="AlphaFoldDB" id="A0A552ICJ9"/>
<sequence>MKTLKELVNFVGIQQGSLADAGYQLIGPWTTGLENVNLLVTRGAKPASMRNIIQILRNLTPITLEAEIIGNLSGQEPFTPTIRLNASGGITWFTTIELNLLGVPNAPVYGERVSNSGGDLTSTQLGPGNWALSVKRSGISNSGFVSLRKQLGTIAVSPLPQSPDSPPTQSTNPPPSLPTPIIEAEIEILPSFNKLKVFGSGFLASEQVKITITMTQNDGSNQTVSSNSDVTEANGFGGISYYVGAVCPLGISTTYRVRAEGLSSKRLSNTAGASC</sequence>
<reference evidence="2 3" key="1">
    <citation type="submission" date="2019-01" db="EMBL/GenBank/DDBJ databases">
        <title>Coherence of Microcystis species and biogeography revealed through population genomics.</title>
        <authorList>
            <person name="Perez-Carrascal O.M."/>
            <person name="Terrat Y."/>
            <person name="Giani A."/>
            <person name="Fortin N."/>
            <person name="Tromas N."/>
            <person name="Shapiro B.J."/>
        </authorList>
    </citation>
    <scope>NUCLEOTIDE SEQUENCE [LARGE SCALE GENOMIC DNA]</scope>
    <source>
        <strain evidence="2">Mn_MB_F_20050700_S1D</strain>
    </source>
</reference>
<evidence type="ECO:0000313" key="3">
    <source>
        <dbReference type="Proteomes" id="UP000319191"/>
    </source>
</evidence>
<feature type="region of interest" description="Disordered" evidence="1">
    <location>
        <begin position="156"/>
        <end position="178"/>
    </location>
</feature>
<accession>A0A552ICJ9</accession>
<evidence type="ECO:0000313" key="2">
    <source>
        <dbReference type="EMBL" id="TRU81186.1"/>
    </source>
</evidence>
<comment type="caution">
    <text evidence="2">The sequence shown here is derived from an EMBL/GenBank/DDBJ whole genome shotgun (WGS) entry which is preliminary data.</text>
</comment>
<evidence type="ECO:0000256" key="1">
    <source>
        <dbReference type="SAM" id="MobiDB-lite"/>
    </source>
</evidence>
<organism evidence="2 3">
    <name type="scientific">Microcystis novacekii Mn_MB_F_20050700_S1D</name>
    <dbReference type="NCBI Taxonomy" id="2486266"/>
    <lineage>
        <taxon>Bacteria</taxon>
        <taxon>Bacillati</taxon>
        <taxon>Cyanobacteriota</taxon>
        <taxon>Cyanophyceae</taxon>
        <taxon>Oscillatoriophycideae</taxon>
        <taxon>Chroococcales</taxon>
        <taxon>Microcystaceae</taxon>
        <taxon>Microcystis</taxon>
    </lineage>
</organism>
<dbReference type="EMBL" id="SFAV01000340">
    <property type="protein sequence ID" value="TRU81186.1"/>
    <property type="molecule type" value="Genomic_DNA"/>
</dbReference>
<feature type="compositionally biased region" description="Pro residues" evidence="1">
    <location>
        <begin position="160"/>
        <end position="178"/>
    </location>
</feature>